<gene>
    <name evidence="1" type="ORF">TW72_18445</name>
</gene>
<dbReference type="EMBL" id="JXXZ01000025">
    <property type="protein sequence ID" value="KJY94971.1"/>
    <property type="molecule type" value="Genomic_DNA"/>
</dbReference>
<dbReference type="InterPro" id="IPR002763">
    <property type="entry name" value="DUF72"/>
</dbReference>
<evidence type="ECO:0000313" key="2">
    <source>
        <dbReference type="Proteomes" id="UP000033664"/>
    </source>
</evidence>
<protein>
    <recommendedName>
        <fullName evidence="3">DUF72 domain-containing protein</fullName>
    </recommendedName>
</protein>
<proteinExistence type="predicted"/>
<keyword evidence="2" id="KW-1185">Reference proteome</keyword>
<dbReference type="PANTHER" id="PTHR30348:SF9">
    <property type="entry name" value="UPF0759 PROTEIN YECE"/>
    <property type="match status" value="1"/>
</dbReference>
<dbReference type="OrthoDB" id="9780310at2"/>
<dbReference type="GeneID" id="58230480"/>
<reference evidence="1 2" key="1">
    <citation type="journal article" date="2015" name="BMC Genomics">
        <title>Genome mining reveals unlocked bioactive potential of marine Gram-negative bacteria.</title>
        <authorList>
            <person name="Machado H."/>
            <person name="Sonnenschein E.C."/>
            <person name="Melchiorsen J."/>
            <person name="Gram L."/>
        </authorList>
    </citation>
    <scope>NUCLEOTIDE SEQUENCE [LARGE SCALE GENOMIC DNA]</scope>
    <source>
        <strain evidence="1 2">S3137</strain>
    </source>
</reference>
<accession>A0A0F4PL82</accession>
<dbReference type="eggNOG" id="COG1801">
    <property type="taxonomic scope" value="Bacteria"/>
</dbReference>
<dbReference type="Gene3D" id="3.20.20.410">
    <property type="entry name" value="Protein of unknown function UPF0759"/>
    <property type="match status" value="1"/>
</dbReference>
<evidence type="ECO:0000313" key="1">
    <source>
        <dbReference type="EMBL" id="KJY94971.1"/>
    </source>
</evidence>
<dbReference type="InterPro" id="IPR036520">
    <property type="entry name" value="UPF0759_sf"/>
</dbReference>
<sequence>MLYLGCPQWSNTAWKGQLFAQHCQQSQMLARYSEVFNAVEGNTTFYADPSPDVVKRWLHSSDEHFHFTFKFPKRFSHDSALQAPKQELTHWLKLMAPLFSKVGSLMLQLPASFKPTHLPRLQHFIAQLPKDLHYSVEVRHRDFFTKGDSERALNRFLHQHNIDRVCMDTRALFAVSPYSDAIIDAQQKKPHLPVHAVALGERPVVRFVIAALSDEYQHYYQPWLAKIKQWLDEGKSPYVFLHTADNDGAPLLARQFAQDLQRFCGYYHRAVEPFPGEKHQQEQLF</sequence>
<dbReference type="SUPFAM" id="SSF117396">
    <property type="entry name" value="TM1631-like"/>
    <property type="match status" value="1"/>
</dbReference>
<dbReference type="Proteomes" id="UP000033664">
    <property type="component" value="Unassembled WGS sequence"/>
</dbReference>
<dbReference type="RefSeq" id="WP_045978479.1">
    <property type="nucleotide sequence ID" value="NZ_JXXY01000002.1"/>
</dbReference>
<dbReference type="PATRIC" id="fig|151081.8.peg.592"/>
<dbReference type="Pfam" id="PF01904">
    <property type="entry name" value="DUF72"/>
    <property type="match status" value="1"/>
</dbReference>
<organism evidence="1 2">
    <name type="scientific">Pseudoalteromonas ruthenica</name>
    <dbReference type="NCBI Taxonomy" id="151081"/>
    <lineage>
        <taxon>Bacteria</taxon>
        <taxon>Pseudomonadati</taxon>
        <taxon>Pseudomonadota</taxon>
        <taxon>Gammaproteobacteria</taxon>
        <taxon>Alteromonadales</taxon>
        <taxon>Pseudoalteromonadaceae</taxon>
        <taxon>Pseudoalteromonas</taxon>
    </lineage>
</organism>
<dbReference type="AlphaFoldDB" id="A0A0F4PL82"/>
<comment type="caution">
    <text evidence="1">The sequence shown here is derived from an EMBL/GenBank/DDBJ whole genome shotgun (WGS) entry which is preliminary data.</text>
</comment>
<evidence type="ECO:0008006" key="3">
    <source>
        <dbReference type="Google" id="ProtNLM"/>
    </source>
</evidence>
<dbReference type="PANTHER" id="PTHR30348">
    <property type="entry name" value="UNCHARACTERIZED PROTEIN YECE"/>
    <property type="match status" value="1"/>
</dbReference>
<name>A0A0F4PL82_9GAMM</name>